<evidence type="ECO:0000313" key="3">
    <source>
        <dbReference type="Proteomes" id="UP001159363"/>
    </source>
</evidence>
<evidence type="ECO:0000313" key="2">
    <source>
        <dbReference type="EMBL" id="KAJ8895235.1"/>
    </source>
</evidence>
<sequence length="625" mass="69626">MGKSAHLKANYADMIMQRYGVQRNTEVKQQLIPPSVAAHVSEVTSLERLVRAPFANQCMRDTFAACSSQSNIRPVSRASRSLSENTSKEPPCNFVSVRLSTLWHRSGVTFRSTELTRLVNKIYDKIVMTIFVLVRLHYLHKTYTDTCTNAWYTPEVTYFVHSASFAYFRCCSADNSVVFCDDKMRQEKAGDDDTSCEAVLDNTPLCVTLDVNFRKRRKQNKRQRGNLHSRNLAKTLLDYRCRVWITSLIEVLRADETKVRSVWGGAGMEGPGKREIPEKTRRPAASSGTIATCENSDGTRLDRGGRGVVATKQLTSYLGEPISIPGEVAPGYLHVRTVPDDASGRRVFSEIFSFPLPRIPAALHRLSRPQRPDNWRENGNCLCLKPYVEPTSIALRMSSLGNCQSLPHVQPPSAAGLLTVKGEFLICVSRPAAEIGTKLGGPLNKEGLTSRPTLKITFRWKCRKSCTANDLREELANKEDAADLAISLNCVPSAWRRAYKTWDGRAKTPQRTISLRTRVRLSEAKKNGLSTPMRVTEVSMEQRRNERAGGGEIPVKTRRPAASSGTIPKDVNPGETRPEISHSSPLWEASSLTAQPPWLSWLTRVAVSLHIRTGGQQPKEGCKCA</sequence>
<keyword evidence="3" id="KW-1185">Reference proteome</keyword>
<feature type="region of interest" description="Disordered" evidence="1">
    <location>
        <begin position="538"/>
        <end position="582"/>
    </location>
</feature>
<feature type="compositionally biased region" description="Basic and acidic residues" evidence="1">
    <location>
        <begin position="540"/>
        <end position="549"/>
    </location>
</feature>
<evidence type="ECO:0000256" key="1">
    <source>
        <dbReference type="SAM" id="MobiDB-lite"/>
    </source>
</evidence>
<gene>
    <name evidence="2" type="ORF">PR048_000560</name>
</gene>
<dbReference type="Proteomes" id="UP001159363">
    <property type="component" value="Chromosome 1"/>
</dbReference>
<feature type="compositionally biased region" description="Basic and acidic residues" evidence="1">
    <location>
        <begin position="271"/>
        <end position="281"/>
    </location>
</feature>
<dbReference type="EMBL" id="JARBHB010000001">
    <property type="protein sequence ID" value="KAJ8895235.1"/>
    <property type="molecule type" value="Genomic_DNA"/>
</dbReference>
<feature type="region of interest" description="Disordered" evidence="1">
    <location>
        <begin position="265"/>
        <end position="289"/>
    </location>
</feature>
<reference evidence="2 3" key="1">
    <citation type="submission" date="2023-02" db="EMBL/GenBank/DDBJ databases">
        <title>LHISI_Scaffold_Assembly.</title>
        <authorList>
            <person name="Stuart O.P."/>
            <person name="Cleave R."/>
            <person name="Magrath M.J.L."/>
            <person name="Mikheyev A.S."/>
        </authorList>
    </citation>
    <scope>NUCLEOTIDE SEQUENCE [LARGE SCALE GENOMIC DNA]</scope>
    <source>
        <strain evidence="2">Daus_M_001</strain>
        <tissue evidence="2">Leg muscle</tissue>
    </source>
</reference>
<comment type="caution">
    <text evidence="2">The sequence shown here is derived from an EMBL/GenBank/DDBJ whole genome shotgun (WGS) entry which is preliminary data.</text>
</comment>
<protein>
    <submittedName>
        <fullName evidence="2">Uncharacterized protein</fullName>
    </submittedName>
</protein>
<proteinExistence type="predicted"/>
<name>A0ABQ9IEZ8_9NEOP</name>
<accession>A0ABQ9IEZ8</accession>
<organism evidence="2 3">
    <name type="scientific">Dryococelus australis</name>
    <dbReference type="NCBI Taxonomy" id="614101"/>
    <lineage>
        <taxon>Eukaryota</taxon>
        <taxon>Metazoa</taxon>
        <taxon>Ecdysozoa</taxon>
        <taxon>Arthropoda</taxon>
        <taxon>Hexapoda</taxon>
        <taxon>Insecta</taxon>
        <taxon>Pterygota</taxon>
        <taxon>Neoptera</taxon>
        <taxon>Polyneoptera</taxon>
        <taxon>Phasmatodea</taxon>
        <taxon>Verophasmatodea</taxon>
        <taxon>Anareolatae</taxon>
        <taxon>Phasmatidae</taxon>
        <taxon>Eurycanthinae</taxon>
        <taxon>Dryococelus</taxon>
    </lineage>
</organism>